<evidence type="ECO:0000313" key="3">
    <source>
        <dbReference type="Proteomes" id="UP001597213"/>
    </source>
</evidence>
<dbReference type="EMBL" id="JBHUEN010000019">
    <property type="protein sequence ID" value="MFD1881478.1"/>
    <property type="molecule type" value="Genomic_DNA"/>
</dbReference>
<dbReference type="RefSeq" id="WP_379141373.1">
    <property type="nucleotide sequence ID" value="NZ_JBHUEN010000019.1"/>
</dbReference>
<keyword evidence="3" id="KW-1185">Reference proteome</keyword>
<proteinExistence type="predicted"/>
<keyword evidence="1" id="KW-0732">Signal</keyword>
<feature type="signal peptide" evidence="1">
    <location>
        <begin position="1"/>
        <end position="27"/>
    </location>
</feature>
<accession>A0ABW4R712</accession>
<dbReference type="Proteomes" id="UP001597213">
    <property type="component" value="Unassembled WGS sequence"/>
</dbReference>
<sequence>MRRKPPNRPTFLATVTLLAALICGTHAALAEAPDRPKTGLLRNYSGLPATLPLQVMTDPGQDFLAELRDPDTGALLLSAYVRGGAFFRVLVPPGQAVLRFTAGNDWSGERLNFSAPGETITLPPLRFGVVGLDRRGGYLIDLRRRAPDRSGDQAATVRDIGICQTRSIDADALKWTPGWAEVDLINRRTDYGTVVPHRPKTGDPADPDHYGKLRYDRRSRLCD</sequence>
<organism evidence="2 3">
    <name type="scientific">Paracoccus pacificus</name>
    <dbReference type="NCBI Taxonomy" id="1463598"/>
    <lineage>
        <taxon>Bacteria</taxon>
        <taxon>Pseudomonadati</taxon>
        <taxon>Pseudomonadota</taxon>
        <taxon>Alphaproteobacteria</taxon>
        <taxon>Rhodobacterales</taxon>
        <taxon>Paracoccaceae</taxon>
        <taxon>Paracoccus</taxon>
    </lineage>
</organism>
<name>A0ABW4R712_9RHOB</name>
<protein>
    <submittedName>
        <fullName evidence="2">Uncharacterized protein</fullName>
    </submittedName>
</protein>
<reference evidence="3" key="1">
    <citation type="journal article" date="2019" name="Int. J. Syst. Evol. Microbiol.">
        <title>The Global Catalogue of Microorganisms (GCM) 10K type strain sequencing project: providing services to taxonomists for standard genome sequencing and annotation.</title>
        <authorList>
            <consortium name="The Broad Institute Genomics Platform"/>
            <consortium name="The Broad Institute Genome Sequencing Center for Infectious Disease"/>
            <person name="Wu L."/>
            <person name="Ma J."/>
        </authorList>
    </citation>
    <scope>NUCLEOTIDE SEQUENCE [LARGE SCALE GENOMIC DNA]</scope>
    <source>
        <strain evidence="3">CCUG 56029</strain>
    </source>
</reference>
<evidence type="ECO:0000313" key="2">
    <source>
        <dbReference type="EMBL" id="MFD1881478.1"/>
    </source>
</evidence>
<feature type="chain" id="PRO_5047030464" evidence="1">
    <location>
        <begin position="28"/>
        <end position="223"/>
    </location>
</feature>
<gene>
    <name evidence="2" type="ORF">ACFSCT_07080</name>
</gene>
<evidence type="ECO:0000256" key="1">
    <source>
        <dbReference type="SAM" id="SignalP"/>
    </source>
</evidence>
<comment type="caution">
    <text evidence="2">The sequence shown here is derived from an EMBL/GenBank/DDBJ whole genome shotgun (WGS) entry which is preliminary data.</text>
</comment>